<dbReference type="Pfam" id="PF07496">
    <property type="entry name" value="zf-CW"/>
    <property type="match status" value="1"/>
</dbReference>
<dbReference type="EMBL" id="BGPR01031033">
    <property type="protein sequence ID" value="GBO03871.1"/>
    <property type="molecule type" value="Genomic_DNA"/>
</dbReference>
<reference evidence="6 7" key="1">
    <citation type="journal article" date="2019" name="Sci. Rep.">
        <title>Orb-weaving spider Araneus ventricosus genome elucidates the spidroin gene catalogue.</title>
        <authorList>
            <person name="Kono N."/>
            <person name="Nakamura H."/>
            <person name="Ohtoshi R."/>
            <person name="Moran D.A.P."/>
            <person name="Shinohara A."/>
            <person name="Yoshida Y."/>
            <person name="Fujiwara M."/>
            <person name="Mori M."/>
            <person name="Tomita M."/>
            <person name="Arakawa K."/>
        </authorList>
    </citation>
    <scope>NUCLEOTIDE SEQUENCE [LARGE SCALE GENOMIC DNA]</scope>
</reference>
<gene>
    <name evidence="6" type="ORF">AVEN_38882_1</name>
</gene>
<feature type="non-terminal residue" evidence="6">
    <location>
        <position position="1"/>
    </location>
</feature>
<dbReference type="InterPro" id="IPR000313">
    <property type="entry name" value="PWWP_dom"/>
</dbReference>
<keyword evidence="7" id="KW-1185">Reference proteome</keyword>
<dbReference type="Proteomes" id="UP000499080">
    <property type="component" value="Unassembled WGS sequence"/>
</dbReference>
<dbReference type="Gene3D" id="2.30.30.140">
    <property type="match status" value="1"/>
</dbReference>
<keyword evidence="1" id="KW-0479">Metal-binding</keyword>
<sequence>DIKSTRDVLQKWNDYYINNNFGIGIQCDKCKKWRQVFQYQDTSEVPEVWICSMWRIDEIRRGSCRLPSDLKESDFAEALYSPGSLVWAKMDGYPWWAGMIEDCPDVQHFFMPYADSEHVC</sequence>
<protein>
    <recommendedName>
        <fullName evidence="8">Zinc finger CW-type PWWP domain protein 1</fullName>
    </recommendedName>
</protein>
<evidence type="ECO:0000259" key="4">
    <source>
        <dbReference type="PROSITE" id="PS50812"/>
    </source>
</evidence>
<dbReference type="InterPro" id="IPR011124">
    <property type="entry name" value="Znf_CW"/>
</dbReference>
<keyword evidence="2" id="KW-0863">Zinc-finger</keyword>
<dbReference type="PROSITE" id="PS51050">
    <property type="entry name" value="ZF_CW"/>
    <property type="match status" value="1"/>
</dbReference>
<evidence type="ECO:0000256" key="3">
    <source>
        <dbReference type="ARBA" id="ARBA00022833"/>
    </source>
</evidence>
<accession>A0A4Y2TUZ7</accession>
<dbReference type="Gene3D" id="3.30.40.100">
    <property type="match status" value="1"/>
</dbReference>
<keyword evidence="3" id="KW-0862">Zinc</keyword>
<evidence type="ECO:0008006" key="8">
    <source>
        <dbReference type="Google" id="ProtNLM"/>
    </source>
</evidence>
<dbReference type="GO" id="GO:0008270">
    <property type="term" value="F:zinc ion binding"/>
    <property type="evidence" value="ECO:0007669"/>
    <property type="project" value="UniProtKB-KW"/>
</dbReference>
<name>A0A4Y2TUZ7_ARAVE</name>
<feature type="domain" description="CW-type" evidence="5">
    <location>
        <begin position="6"/>
        <end position="72"/>
    </location>
</feature>
<dbReference type="OrthoDB" id="6437594at2759"/>
<comment type="caution">
    <text evidence="6">The sequence shown here is derived from an EMBL/GenBank/DDBJ whole genome shotgun (WGS) entry which is preliminary data.</text>
</comment>
<dbReference type="PROSITE" id="PS50812">
    <property type="entry name" value="PWWP"/>
    <property type="match status" value="1"/>
</dbReference>
<evidence type="ECO:0000259" key="5">
    <source>
        <dbReference type="PROSITE" id="PS51050"/>
    </source>
</evidence>
<dbReference type="SUPFAM" id="SSF63748">
    <property type="entry name" value="Tudor/PWWP/MBT"/>
    <property type="match status" value="1"/>
</dbReference>
<dbReference type="InterPro" id="IPR042778">
    <property type="entry name" value="ZCWPW1/ZCWPW2"/>
</dbReference>
<dbReference type="GO" id="GO:0005634">
    <property type="term" value="C:nucleus"/>
    <property type="evidence" value="ECO:0007669"/>
    <property type="project" value="TreeGrafter"/>
</dbReference>
<dbReference type="PANTHER" id="PTHR15999:SF2">
    <property type="entry name" value="ZINC FINGER CW-TYPE PWWP DOMAIN PROTEIN 1"/>
    <property type="match status" value="1"/>
</dbReference>
<organism evidence="6 7">
    <name type="scientific">Araneus ventricosus</name>
    <name type="common">Orbweaver spider</name>
    <name type="synonym">Epeira ventricosa</name>
    <dbReference type="NCBI Taxonomy" id="182803"/>
    <lineage>
        <taxon>Eukaryota</taxon>
        <taxon>Metazoa</taxon>
        <taxon>Ecdysozoa</taxon>
        <taxon>Arthropoda</taxon>
        <taxon>Chelicerata</taxon>
        <taxon>Arachnida</taxon>
        <taxon>Araneae</taxon>
        <taxon>Araneomorphae</taxon>
        <taxon>Entelegynae</taxon>
        <taxon>Araneoidea</taxon>
        <taxon>Araneidae</taxon>
        <taxon>Araneus</taxon>
    </lineage>
</organism>
<evidence type="ECO:0000313" key="7">
    <source>
        <dbReference type="Proteomes" id="UP000499080"/>
    </source>
</evidence>
<dbReference type="PANTHER" id="PTHR15999">
    <property type="entry name" value="ZINC FINGER CW-TYPE PWWP DOMAIN PROTEIN 1"/>
    <property type="match status" value="1"/>
</dbReference>
<proteinExistence type="predicted"/>
<evidence type="ECO:0000256" key="1">
    <source>
        <dbReference type="ARBA" id="ARBA00022723"/>
    </source>
</evidence>
<evidence type="ECO:0000313" key="6">
    <source>
        <dbReference type="EMBL" id="GBO03871.1"/>
    </source>
</evidence>
<dbReference type="AlphaFoldDB" id="A0A4Y2TUZ7"/>
<evidence type="ECO:0000256" key="2">
    <source>
        <dbReference type="ARBA" id="ARBA00022771"/>
    </source>
</evidence>
<feature type="domain" description="PWWP" evidence="4">
    <location>
        <begin position="82"/>
        <end position="100"/>
    </location>
</feature>